<protein>
    <submittedName>
        <fullName evidence="2">Uncharacterized protein</fullName>
    </submittedName>
</protein>
<feature type="chain" id="PRO_5038592199" evidence="1">
    <location>
        <begin position="20"/>
        <end position="113"/>
    </location>
</feature>
<dbReference type="AlphaFoldDB" id="A0A6N9Q528"/>
<keyword evidence="1" id="KW-0732">Signal</keyword>
<dbReference type="PROSITE" id="PS51257">
    <property type="entry name" value="PROKAR_LIPOPROTEIN"/>
    <property type="match status" value="1"/>
</dbReference>
<sequence length="113" mass="13260">MKMKICMMMLCIMMLQGCGNQSSQYQLIASIQFTNQHLMIDNGDSFVWENSLITINDEYTYEMEYIPRGKTSIPYQMFYNEKGEVYQPSILKVRNVDINVPKFDGKNDAVFTW</sequence>
<keyword evidence="3" id="KW-1185">Reference proteome</keyword>
<evidence type="ECO:0000256" key="1">
    <source>
        <dbReference type="SAM" id="SignalP"/>
    </source>
</evidence>
<dbReference type="OrthoDB" id="2629056at2"/>
<accession>A0A6N9Q528</accession>
<dbReference type="Proteomes" id="UP000448943">
    <property type="component" value="Unassembled WGS sequence"/>
</dbReference>
<feature type="signal peptide" evidence="1">
    <location>
        <begin position="1"/>
        <end position="19"/>
    </location>
</feature>
<name>A0A6N9Q528_9BACL</name>
<gene>
    <name evidence="2" type="ORF">ERL59_13425</name>
</gene>
<proteinExistence type="predicted"/>
<dbReference type="EMBL" id="SIJB01000028">
    <property type="protein sequence ID" value="NBI29959.1"/>
    <property type="molecule type" value="Genomic_DNA"/>
</dbReference>
<dbReference type="RefSeq" id="WP_160646760.1">
    <property type="nucleotide sequence ID" value="NZ_SIJB01000028.1"/>
</dbReference>
<organism evidence="2 3">
    <name type="scientific">Chengkuizengella marina</name>
    <dbReference type="NCBI Taxonomy" id="2507566"/>
    <lineage>
        <taxon>Bacteria</taxon>
        <taxon>Bacillati</taxon>
        <taxon>Bacillota</taxon>
        <taxon>Bacilli</taxon>
        <taxon>Bacillales</taxon>
        <taxon>Paenibacillaceae</taxon>
        <taxon>Chengkuizengella</taxon>
    </lineage>
</organism>
<evidence type="ECO:0000313" key="2">
    <source>
        <dbReference type="EMBL" id="NBI29959.1"/>
    </source>
</evidence>
<evidence type="ECO:0000313" key="3">
    <source>
        <dbReference type="Proteomes" id="UP000448943"/>
    </source>
</evidence>
<comment type="caution">
    <text evidence="2">The sequence shown here is derived from an EMBL/GenBank/DDBJ whole genome shotgun (WGS) entry which is preliminary data.</text>
</comment>
<reference evidence="2 3" key="1">
    <citation type="submission" date="2019-01" db="EMBL/GenBank/DDBJ databases">
        <title>Chengkuizengella sp. nov., isolated from deep-sea sediment of East Pacific Ocean.</title>
        <authorList>
            <person name="Yang J."/>
            <person name="Lai Q."/>
            <person name="Shao Z."/>
        </authorList>
    </citation>
    <scope>NUCLEOTIDE SEQUENCE [LARGE SCALE GENOMIC DNA]</scope>
    <source>
        <strain evidence="2 3">YPA3-1-1</strain>
    </source>
</reference>